<organism evidence="9 10">
    <name type="scientific">Salinisphaera dokdonensis CL-ES53</name>
    <dbReference type="NCBI Taxonomy" id="1304272"/>
    <lineage>
        <taxon>Bacteria</taxon>
        <taxon>Pseudomonadati</taxon>
        <taxon>Pseudomonadota</taxon>
        <taxon>Gammaproteobacteria</taxon>
        <taxon>Salinisphaerales</taxon>
        <taxon>Salinisphaeraceae</taxon>
        <taxon>Salinisphaera</taxon>
    </lineage>
</organism>
<dbReference type="Pfam" id="PF00034">
    <property type="entry name" value="Cytochrom_C"/>
    <property type="match status" value="1"/>
</dbReference>
<keyword evidence="4" id="KW-0249">Electron transport</keyword>
<comment type="caution">
    <text evidence="9">The sequence shown here is derived from an EMBL/GenBank/DDBJ whole genome shotgun (WGS) entry which is preliminary data.</text>
</comment>
<dbReference type="InterPro" id="IPR009056">
    <property type="entry name" value="Cyt_c-like_dom"/>
</dbReference>
<keyword evidence="3 6" id="KW-0479">Metal-binding</keyword>
<evidence type="ECO:0000256" key="1">
    <source>
        <dbReference type="ARBA" id="ARBA00022448"/>
    </source>
</evidence>
<keyword evidence="5 6" id="KW-0408">Iron</keyword>
<evidence type="ECO:0000256" key="6">
    <source>
        <dbReference type="PROSITE-ProRule" id="PRU00433"/>
    </source>
</evidence>
<feature type="signal peptide" evidence="7">
    <location>
        <begin position="1"/>
        <end position="23"/>
    </location>
</feature>
<dbReference type="SUPFAM" id="SSF46626">
    <property type="entry name" value="Cytochrome c"/>
    <property type="match status" value="1"/>
</dbReference>
<dbReference type="InterPro" id="IPR036909">
    <property type="entry name" value="Cyt_c-like_dom_sf"/>
</dbReference>
<reference evidence="9 10" key="1">
    <citation type="submission" date="2013-03" db="EMBL/GenBank/DDBJ databases">
        <title>Salinisphaera dokdonensis CL-ES53 Genome Sequencing.</title>
        <authorList>
            <person name="Li C."/>
            <person name="Lai Q."/>
            <person name="Shao Z."/>
        </authorList>
    </citation>
    <scope>NUCLEOTIDE SEQUENCE [LARGE SCALE GENOMIC DNA]</scope>
    <source>
        <strain evidence="9 10">CL-ES53</strain>
    </source>
</reference>
<sequence length="121" mass="13117">MTHAFTRGLICLALCGFAGASISAESGHGEDKPADSDWVSQTTQTCASCHGKKGVAQTENFPTLAGQYQDYLLHSLKAYRDGERKNGIMAGQVQGMTDDQFKALARYYSKQESPLHTPSLD</sequence>
<proteinExistence type="predicted"/>
<evidence type="ECO:0000259" key="8">
    <source>
        <dbReference type="PROSITE" id="PS51007"/>
    </source>
</evidence>
<dbReference type="PROSITE" id="PS51007">
    <property type="entry name" value="CYTC"/>
    <property type="match status" value="1"/>
</dbReference>
<dbReference type="PANTHER" id="PTHR33751:SF9">
    <property type="entry name" value="CYTOCHROME C4"/>
    <property type="match status" value="1"/>
</dbReference>
<evidence type="ECO:0000256" key="3">
    <source>
        <dbReference type="ARBA" id="ARBA00022723"/>
    </source>
</evidence>
<keyword evidence="10" id="KW-1185">Reference proteome</keyword>
<keyword evidence="7" id="KW-0732">Signal</keyword>
<evidence type="ECO:0000313" key="9">
    <source>
        <dbReference type="EMBL" id="MES1929444.1"/>
    </source>
</evidence>
<protein>
    <submittedName>
        <fullName evidence="9">Cytochrome c, class I</fullName>
    </submittedName>
</protein>
<evidence type="ECO:0000313" key="10">
    <source>
        <dbReference type="Proteomes" id="UP001460888"/>
    </source>
</evidence>
<keyword evidence="2 6" id="KW-0349">Heme</keyword>
<gene>
    <name evidence="9" type="ORF">SADO_09307</name>
</gene>
<feature type="domain" description="Cytochrome c" evidence="8">
    <location>
        <begin position="24"/>
        <end position="112"/>
    </location>
</feature>
<evidence type="ECO:0000256" key="2">
    <source>
        <dbReference type="ARBA" id="ARBA00022617"/>
    </source>
</evidence>
<dbReference type="EMBL" id="APND01000002">
    <property type="protein sequence ID" value="MES1929444.1"/>
    <property type="molecule type" value="Genomic_DNA"/>
</dbReference>
<dbReference type="RefSeq" id="WP_353110931.1">
    <property type="nucleotide sequence ID" value="NZ_APND01000002.1"/>
</dbReference>
<keyword evidence="1" id="KW-0813">Transport</keyword>
<evidence type="ECO:0000256" key="5">
    <source>
        <dbReference type="ARBA" id="ARBA00023004"/>
    </source>
</evidence>
<accession>A0ABV2B0L9</accession>
<evidence type="ECO:0000256" key="4">
    <source>
        <dbReference type="ARBA" id="ARBA00022982"/>
    </source>
</evidence>
<evidence type="ECO:0000256" key="7">
    <source>
        <dbReference type="SAM" id="SignalP"/>
    </source>
</evidence>
<name>A0ABV2B0L9_9GAMM</name>
<dbReference type="Proteomes" id="UP001460888">
    <property type="component" value="Unassembled WGS sequence"/>
</dbReference>
<dbReference type="Gene3D" id="1.10.760.10">
    <property type="entry name" value="Cytochrome c-like domain"/>
    <property type="match status" value="1"/>
</dbReference>
<feature type="chain" id="PRO_5046868536" evidence="7">
    <location>
        <begin position="24"/>
        <end position="121"/>
    </location>
</feature>
<dbReference type="InterPro" id="IPR050597">
    <property type="entry name" value="Cytochrome_c_Oxidase_Subunit"/>
</dbReference>
<dbReference type="PANTHER" id="PTHR33751">
    <property type="entry name" value="CBB3-TYPE CYTOCHROME C OXIDASE SUBUNIT FIXP"/>
    <property type="match status" value="1"/>
</dbReference>